<reference evidence="3" key="1">
    <citation type="journal article" date="2023" name="Mol. Phylogenet. Evol.">
        <title>Genome-scale phylogeny and comparative genomics of the fungal order Sordariales.</title>
        <authorList>
            <person name="Hensen N."/>
            <person name="Bonometti L."/>
            <person name="Westerberg I."/>
            <person name="Brannstrom I.O."/>
            <person name="Guillou S."/>
            <person name="Cros-Aarteil S."/>
            <person name="Calhoun S."/>
            <person name="Haridas S."/>
            <person name="Kuo A."/>
            <person name="Mondo S."/>
            <person name="Pangilinan J."/>
            <person name="Riley R."/>
            <person name="LaButti K."/>
            <person name="Andreopoulos B."/>
            <person name="Lipzen A."/>
            <person name="Chen C."/>
            <person name="Yan M."/>
            <person name="Daum C."/>
            <person name="Ng V."/>
            <person name="Clum A."/>
            <person name="Steindorff A."/>
            <person name="Ohm R.A."/>
            <person name="Martin F."/>
            <person name="Silar P."/>
            <person name="Natvig D.O."/>
            <person name="Lalanne C."/>
            <person name="Gautier V."/>
            <person name="Ament-Velasquez S.L."/>
            <person name="Kruys A."/>
            <person name="Hutchinson M.I."/>
            <person name="Powell A.J."/>
            <person name="Barry K."/>
            <person name="Miller A.N."/>
            <person name="Grigoriev I.V."/>
            <person name="Debuchy R."/>
            <person name="Gladieux P."/>
            <person name="Hiltunen Thoren M."/>
            <person name="Johannesson H."/>
        </authorList>
    </citation>
    <scope>NUCLEOTIDE SEQUENCE [LARGE SCALE GENOMIC DNA]</scope>
    <source>
        <strain evidence="3">CBS 340.73</strain>
    </source>
</reference>
<protein>
    <submittedName>
        <fullName evidence="2">Uncharacterized protein</fullName>
    </submittedName>
</protein>
<dbReference type="EMBL" id="MU853865">
    <property type="protein sequence ID" value="KAK3937049.1"/>
    <property type="molecule type" value="Genomic_DNA"/>
</dbReference>
<evidence type="ECO:0000313" key="3">
    <source>
        <dbReference type="Proteomes" id="UP001303473"/>
    </source>
</evidence>
<proteinExistence type="predicted"/>
<keyword evidence="3" id="KW-1185">Reference proteome</keyword>
<sequence>MRDSLKSGASLSQGLLPGNDRLWMEVEHRSSSNKPVSMPVGQRQQHRLGL</sequence>
<gene>
    <name evidence="2" type="ORF">QBC46DRAFT_345005</name>
</gene>
<evidence type="ECO:0000313" key="2">
    <source>
        <dbReference type="EMBL" id="KAK3937049.1"/>
    </source>
</evidence>
<evidence type="ECO:0000256" key="1">
    <source>
        <dbReference type="SAM" id="MobiDB-lite"/>
    </source>
</evidence>
<feature type="region of interest" description="Disordered" evidence="1">
    <location>
        <begin position="1"/>
        <end position="20"/>
    </location>
</feature>
<dbReference type="AlphaFoldDB" id="A0AAN6N292"/>
<name>A0AAN6N292_9PEZI</name>
<accession>A0AAN6N292</accession>
<feature type="region of interest" description="Disordered" evidence="1">
    <location>
        <begin position="27"/>
        <end position="50"/>
    </location>
</feature>
<organism evidence="2 3">
    <name type="scientific">Diplogelasinospora grovesii</name>
    <dbReference type="NCBI Taxonomy" id="303347"/>
    <lineage>
        <taxon>Eukaryota</taxon>
        <taxon>Fungi</taxon>
        <taxon>Dikarya</taxon>
        <taxon>Ascomycota</taxon>
        <taxon>Pezizomycotina</taxon>
        <taxon>Sordariomycetes</taxon>
        <taxon>Sordariomycetidae</taxon>
        <taxon>Sordariales</taxon>
        <taxon>Diplogelasinosporaceae</taxon>
        <taxon>Diplogelasinospora</taxon>
    </lineage>
</organism>
<comment type="caution">
    <text evidence="2">The sequence shown here is derived from an EMBL/GenBank/DDBJ whole genome shotgun (WGS) entry which is preliminary data.</text>
</comment>
<dbReference type="Proteomes" id="UP001303473">
    <property type="component" value="Unassembled WGS sequence"/>
</dbReference>